<keyword evidence="1" id="KW-0472">Membrane</keyword>
<evidence type="ECO:0000313" key="2">
    <source>
        <dbReference type="EMBL" id="MBH5328612.1"/>
    </source>
</evidence>
<keyword evidence="3" id="KW-1185">Reference proteome</keyword>
<comment type="caution">
    <text evidence="2">The sequence shown here is derived from an EMBL/GenBank/DDBJ whole genome shotgun (WGS) entry which is preliminary data.</text>
</comment>
<evidence type="ECO:0000313" key="3">
    <source>
        <dbReference type="Proteomes" id="UP000768471"/>
    </source>
</evidence>
<accession>A0ABS0N8I4</accession>
<dbReference type="Proteomes" id="UP000768471">
    <property type="component" value="Unassembled WGS sequence"/>
</dbReference>
<evidence type="ECO:0008006" key="4">
    <source>
        <dbReference type="Google" id="ProtNLM"/>
    </source>
</evidence>
<name>A0ABS0N8I4_9NEIS</name>
<feature type="transmembrane region" description="Helical" evidence="1">
    <location>
        <begin position="49"/>
        <end position="69"/>
    </location>
</feature>
<keyword evidence="1" id="KW-0812">Transmembrane</keyword>
<proteinExistence type="predicted"/>
<dbReference type="EMBL" id="JACSGR010000002">
    <property type="protein sequence ID" value="MBH5328612.1"/>
    <property type="molecule type" value="Genomic_DNA"/>
</dbReference>
<keyword evidence="1" id="KW-1133">Transmembrane helix</keyword>
<feature type="transmembrane region" description="Helical" evidence="1">
    <location>
        <begin position="6"/>
        <end position="28"/>
    </location>
</feature>
<feature type="transmembrane region" description="Helical" evidence="1">
    <location>
        <begin position="75"/>
        <end position="95"/>
    </location>
</feature>
<sequence length="107" mass="12040">MYVIYGLYALGLLSFALPTLIGAIVAYVKRDEMRGTIYFDHIQFLLRTFWGSLIGLAVSTLLIITFIGAILGVPLFLLVCLWYLFRVVVGIVRLIDNQPVSPDGWLM</sequence>
<organism evidence="2 3">
    <name type="scientific">Eikenella glucosivorans</name>
    <dbReference type="NCBI Taxonomy" id="2766967"/>
    <lineage>
        <taxon>Bacteria</taxon>
        <taxon>Pseudomonadati</taxon>
        <taxon>Pseudomonadota</taxon>
        <taxon>Betaproteobacteria</taxon>
        <taxon>Neisseriales</taxon>
        <taxon>Neisseriaceae</taxon>
        <taxon>Eikenella</taxon>
    </lineage>
</organism>
<reference evidence="2 3" key="1">
    <citation type="submission" date="2020-09" db="EMBL/GenBank/DDBJ databases">
        <title>Eikenella S3660 sp. nov., isolated from a throat swab.</title>
        <authorList>
            <person name="Buhl M."/>
        </authorList>
    </citation>
    <scope>NUCLEOTIDE SEQUENCE [LARGE SCALE GENOMIC DNA]</scope>
    <source>
        <strain evidence="2 3">S3360</strain>
    </source>
</reference>
<evidence type="ECO:0000256" key="1">
    <source>
        <dbReference type="SAM" id="Phobius"/>
    </source>
</evidence>
<gene>
    <name evidence="2" type="ORF">H9Q10_02860</name>
</gene>
<protein>
    <recommendedName>
        <fullName evidence="4">DUF4870 domain-containing protein</fullName>
    </recommendedName>
</protein>